<evidence type="ECO:0000256" key="1">
    <source>
        <dbReference type="ARBA" id="ARBA00004651"/>
    </source>
</evidence>
<dbReference type="KEGG" id="mha:HF1_11300"/>
<dbReference type="OrthoDB" id="9792889at2"/>
<dbReference type="AlphaFoldDB" id="E8ZJ17"/>
<dbReference type="PANTHER" id="PTHR30472">
    <property type="entry name" value="FERRIC ENTEROBACTIN TRANSPORT SYSTEM PERMEASE PROTEIN"/>
    <property type="match status" value="1"/>
</dbReference>
<feature type="transmembrane region" description="Helical" evidence="8">
    <location>
        <begin position="228"/>
        <end position="249"/>
    </location>
</feature>
<dbReference type="HOGENOM" id="CLU_735333_0_0_14"/>
<keyword evidence="7 8" id="KW-0472">Membrane</keyword>
<evidence type="ECO:0000256" key="2">
    <source>
        <dbReference type="ARBA" id="ARBA00007935"/>
    </source>
</evidence>
<dbReference type="EMBL" id="FR773153">
    <property type="protein sequence ID" value="CBY93138.1"/>
    <property type="molecule type" value="Genomic_DNA"/>
</dbReference>
<evidence type="ECO:0000256" key="5">
    <source>
        <dbReference type="ARBA" id="ARBA00022692"/>
    </source>
</evidence>
<dbReference type="GO" id="GO:0033214">
    <property type="term" value="P:siderophore-iron import into cell"/>
    <property type="evidence" value="ECO:0007669"/>
    <property type="project" value="TreeGrafter"/>
</dbReference>
<keyword evidence="3" id="KW-0813">Transport</keyword>
<feature type="transmembrane region" description="Helical" evidence="8">
    <location>
        <begin position="177"/>
        <end position="195"/>
    </location>
</feature>
<keyword evidence="5 8" id="KW-0812">Transmembrane</keyword>
<dbReference type="InterPro" id="IPR000522">
    <property type="entry name" value="ABC_transptr_permease_BtuC"/>
</dbReference>
<feature type="transmembrane region" description="Helical" evidence="8">
    <location>
        <begin position="338"/>
        <end position="358"/>
    </location>
</feature>
<dbReference type="GO" id="GO:0005886">
    <property type="term" value="C:plasma membrane"/>
    <property type="evidence" value="ECO:0007669"/>
    <property type="project" value="UniProtKB-SubCell"/>
</dbReference>
<keyword evidence="10" id="KW-1185">Reference proteome</keyword>
<keyword evidence="6 8" id="KW-1133">Transmembrane helix</keyword>
<evidence type="ECO:0000256" key="8">
    <source>
        <dbReference type="SAM" id="Phobius"/>
    </source>
</evidence>
<comment type="similarity">
    <text evidence="2">Belongs to the binding-protein-dependent transport system permease family. FecCD subfamily.</text>
</comment>
<dbReference type="Gene3D" id="1.10.3470.10">
    <property type="entry name" value="ABC transporter involved in vitamin B12 uptake, BtuC"/>
    <property type="match status" value="1"/>
</dbReference>
<feature type="transmembrane region" description="Helical" evidence="8">
    <location>
        <begin position="20"/>
        <end position="42"/>
    </location>
</feature>
<evidence type="ECO:0000256" key="6">
    <source>
        <dbReference type="ARBA" id="ARBA00022989"/>
    </source>
</evidence>
<proteinExistence type="inferred from homology"/>
<gene>
    <name evidence="9" type="primary">fecC</name>
    <name evidence="9" type="ORF">HF1_11300</name>
</gene>
<dbReference type="SUPFAM" id="SSF81345">
    <property type="entry name" value="ABC transporter involved in vitamin B12 uptake, BtuC"/>
    <property type="match status" value="1"/>
</dbReference>
<dbReference type="Proteomes" id="UP000008637">
    <property type="component" value="Chromosome"/>
</dbReference>
<keyword evidence="4" id="KW-1003">Cell membrane</keyword>
<feature type="transmembrane region" description="Helical" evidence="8">
    <location>
        <begin position="144"/>
        <end position="165"/>
    </location>
</feature>
<sequence length="363" mass="40443">MQLVSFNEPREEKKSSFIDYLLIGLCITLLFCSLIWLNVFFINKYSITPRELLTVLFFNYRRFDQKEEVVNITSVPPVQRAIWICGASIVAAIAFVLCGSAVQSLTQNPLADATTLGFIEATIFGIICMKGLMGEIVDSSYYHIAYFLFALLGGLITLLLISHLFKKPHHRNQNLQIIFIGLVMNMLFKTITYLIKTSNANSVNTAYALALGGAENIYGLYTRQFDVLKWLSIAIIILFSLAVLCSNKFNLFELGEEQAKTFGINVKLFKYFGCTLSLLSATIAIVLVGNIAFLGLISTHIVRSIFQTRKYQIIIPAASALSGVLILLGVLLNSLVPYISSSMFILWLGGITLLSLTLRNKEL</sequence>
<dbReference type="GO" id="GO:0022857">
    <property type="term" value="F:transmembrane transporter activity"/>
    <property type="evidence" value="ECO:0007669"/>
    <property type="project" value="InterPro"/>
</dbReference>
<evidence type="ECO:0000313" key="10">
    <source>
        <dbReference type="Proteomes" id="UP000008637"/>
    </source>
</evidence>
<protein>
    <submittedName>
        <fullName evidence="9">Ferrichrome ABC transporter</fullName>
    </submittedName>
</protein>
<comment type="subcellular location">
    <subcellularLocation>
        <location evidence="1">Cell membrane</location>
        <topology evidence="1">Multi-pass membrane protein</topology>
    </subcellularLocation>
</comment>
<feature type="transmembrane region" description="Helical" evidence="8">
    <location>
        <begin position="114"/>
        <end position="132"/>
    </location>
</feature>
<feature type="transmembrane region" description="Helical" evidence="8">
    <location>
        <begin position="81"/>
        <end position="102"/>
    </location>
</feature>
<evidence type="ECO:0000256" key="4">
    <source>
        <dbReference type="ARBA" id="ARBA00022475"/>
    </source>
</evidence>
<feature type="transmembrane region" description="Helical" evidence="8">
    <location>
        <begin position="313"/>
        <end position="332"/>
    </location>
</feature>
<name>E8ZJ17_MYCHL</name>
<evidence type="ECO:0000256" key="3">
    <source>
        <dbReference type="ARBA" id="ARBA00022448"/>
    </source>
</evidence>
<dbReference type="Pfam" id="PF01032">
    <property type="entry name" value="FecCD"/>
    <property type="match status" value="1"/>
</dbReference>
<evidence type="ECO:0000256" key="7">
    <source>
        <dbReference type="ARBA" id="ARBA00023136"/>
    </source>
</evidence>
<organism evidence="9 10">
    <name type="scientific">Mycoplasma haemofelis (strain Langford 1)</name>
    <name type="common">Haemobartonella felis</name>
    <dbReference type="NCBI Taxonomy" id="941640"/>
    <lineage>
        <taxon>Bacteria</taxon>
        <taxon>Bacillati</taxon>
        <taxon>Mycoplasmatota</taxon>
        <taxon>Mollicutes</taxon>
        <taxon>Mycoplasmataceae</taxon>
        <taxon>Mycoplasma</taxon>
    </lineage>
</organism>
<accession>E8ZJ17</accession>
<evidence type="ECO:0000313" key="9">
    <source>
        <dbReference type="EMBL" id="CBY93138.1"/>
    </source>
</evidence>
<dbReference type="InterPro" id="IPR037294">
    <property type="entry name" value="ABC_BtuC-like"/>
</dbReference>
<reference evidence="9 10" key="1">
    <citation type="journal article" date="2011" name="J. Bacteriol.">
        <title>Complete genome sequence of Mycoplasma haemofelis, a hemotropic mycoplasma.</title>
        <authorList>
            <person name="Barker E.N."/>
            <person name="Helps C.R."/>
            <person name="Peters I.R."/>
            <person name="Darby A.C."/>
            <person name="Radford A.D."/>
            <person name="Tasker S."/>
        </authorList>
    </citation>
    <scope>NUCLEOTIDE SEQUENCE [LARGE SCALE GENOMIC DNA]</scope>
    <source>
        <strain evidence="9 10">Langford 1</strain>
    </source>
</reference>
<feature type="transmembrane region" description="Helical" evidence="8">
    <location>
        <begin position="269"/>
        <end position="293"/>
    </location>
</feature>
<dbReference type="PANTHER" id="PTHR30472:SF25">
    <property type="entry name" value="ABC TRANSPORTER PERMEASE PROTEIN MJ0876-RELATED"/>
    <property type="match status" value="1"/>
</dbReference>